<accession>A0ABV7ZB49</accession>
<name>A0ABV7ZB49_9DEIO</name>
<reference evidence="3" key="1">
    <citation type="journal article" date="2019" name="Int. J. Syst. Evol. Microbiol.">
        <title>The Global Catalogue of Microorganisms (GCM) 10K type strain sequencing project: providing services to taxonomists for standard genome sequencing and annotation.</title>
        <authorList>
            <consortium name="The Broad Institute Genomics Platform"/>
            <consortium name="The Broad Institute Genome Sequencing Center for Infectious Disease"/>
            <person name="Wu L."/>
            <person name="Ma J."/>
        </authorList>
    </citation>
    <scope>NUCLEOTIDE SEQUENCE [LARGE SCALE GENOMIC DNA]</scope>
    <source>
        <strain evidence="3">CCTCC AB 2017081</strain>
    </source>
</reference>
<organism evidence="2 3">
    <name type="scientific">Deinococcus rufus</name>
    <dbReference type="NCBI Taxonomy" id="2136097"/>
    <lineage>
        <taxon>Bacteria</taxon>
        <taxon>Thermotogati</taxon>
        <taxon>Deinococcota</taxon>
        <taxon>Deinococci</taxon>
        <taxon>Deinococcales</taxon>
        <taxon>Deinococcaceae</taxon>
        <taxon>Deinococcus</taxon>
    </lineage>
</organism>
<sequence length="82" mass="8908">MRRSRTVTDPRTIRIQVAVGLLVNMILLGLLTIRASNPLAVLLSIAMLVVVMFHAEFQGWGPVRRSAAGIVAGVLTFLVLIL</sequence>
<dbReference type="EMBL" id="JBHRZG010000011">
    <property type="protein sequence ID" value="MFC3833533.1"/>
    <property type="molecule type" value="Genomic_DNA"/>
</dbReference>
<comment type="caution">
    <text evidence="2">The sequence shown here is derived from an EMBL/GenBank/DDBJ whole genome shotgun (WGS) entry which is preliminary data.</text>
</comment>
<keyword evidence="1" id="KW-0812">Transmembrane</keyword>
<dbReference type="RefSeq" id="WP_380102180.1">
    <property type="nucleotide sequence ID" value="NZ_JBHRZG010000011.1"/>
</dbReference>
<keyword evidence="3" id="KW-1185">Reference proteome</keyword>
<proteinExistence type="predicted"/>
<evidence type="ECO:0000313" key="2">
    <source>
        <dbReference type="EMBL" id="MFC3833533.1"/>
    </source>
</evidence>
<evidence type="ECO:0000313" key="3">
    <source>
        <dbReference type="Proteomes" id="UP001595803"/>
    </source>
</evidence>
<dbReference type="Proteomes" id="UP001595803">
    <property type="component" value="Unassembled WGS sequence"/>
</dbReference>
<evidence type="ECO:0000256" key="1">
    <source>
        <dbReference type="SAM" id="Phobius"/>
    </source>
</evidence>
<keyword evidence="1" id="KW-0472">Membrane</keyword>
<feature type="transmembrane region" description="Helical" evidence="1">
    <location>
        <begin position="12"/>
        <end position="33"/>
    </location>
</feature>
<feature type="transmembrane region" description="Helical" evidence="1">
    <location>
        <begin position="39"/>
        <end position="55"/>
    </location>
</feature>
<keyword evidence="1" id="KW-1133">Transmembrane helix</keyword>
<protein>
    <submittedName>
        <fullName evidence="2">Uncharacterized protein</fullName>
    </submittedName>
</protein>
<gene>
    <name evidence="2" type="ORF">ACFOSB_11755</name>
</gene>